<keyword evidence="1" id="KW-1133">Transmembrane helix</keyword>
<organism evidence="2 3">
    <name type="scientific">Streptomyces populi</name>
    <dbReference type="NCBI Taxonomy" id="2058924"/>
    <lineage>
        <taxon>Bacteria</taxon>
        <taxon>Bacillati</taxon>
        <taxon>Actinomycetota</taxon>
        <taxon>Actinomycetes</taxon>
        <taxon>Kitasatosporales</taxon>
        <taxon>Streptomycetaceae</taxon>
        <taxon>Streptomyces</taxon>
    </lineage>
</organism>
<protein>
    <submittedName>
        <fullName evidence="2">Uncharacterized protein</fullName>
    </submittedName>
</protein>
<evidence type="ECO:0000313" key="2">
    <source>
        <dbReference type="EMBL" id="PKT70379.1"/>
    </source>
</evidence>
<dbReference type="EMBL" id="PJOS01000052">
    <property type="protein sequence ID" value="PKT70379.1"/>
    <property type="molecule type" value="Genomic_DNA"/>
</dbReference>
<proteinExistence type="predicted"/>
<reference evidence="2 3" key="1">
    <citation type="submission" date="2017-12" db="EMBL/GenBank/DDBJ databases">
        <title>Streptomyces populusis sp. nov., a novel endophytic actinobacterium isolated from stems of Populus adenopoda Maxim.</title>
        <authorList>
            <person name="Wang Z."/>
        </authorList>
    </citation>
    <scope>NUCLEOTIDE SEQUENCE [LARGE SCALE GENOMIC DNA]</scope>
    <source>
        <strain evidence="2 3">A249</strain>
    </source>
</reference>
<sequence length="144" mass="16012">MDQVLISLVAVGGTLMGALLGYVLQRQSADRSERKAAVLTYTGAITETIRGQQDWWYRQDENPEGPEHRAARIEAHRLRGVARQAINGIAFYVDDDGLLDLAEATFQVASDIHRADGRGELDTRTAAARESLRIFIHHASEKVR</sequence>
<keyword evidence="1" id="KW-0472">Membrane</keyword>
<gene>
    <name evidence="2" type="ORF">CW362_24785</name>
</gene>
<dbReference type="RefSeq" id="WP_103551744.1">
    <property type="nucleotide sequence ID" value="NZ_JBHJSK010000001.1"/>
</dbReference>
<evidence type="ECO:0000256" key="1">
    <source>
        <dbReference type="SAM" id="Phobius"/>
    </source>
</evidence>
<keyword evidence="3" id="KW-1185">Reference proteome</keyword>
<keyword evidence="1" id="KW-0812">Transmembrane</keyword>
<dbReference type="OrthoDB" id="4557493at2"/>
<comment type="caution">
    <text evidence="2">The sequence shown here is derived from an EMBL/GenBank/DDBJ whole genome shotgun (WGS) entry which is preliminary data.</text>
</comment>
<feature type="transmembrane region" description="Helical" evidence="1">
    <location>
        <begin position="6"/>
        <end position="24"/>
    </location>
</feature>
<name>A0A2I0SKD4_9ACTN</name>
<evidence type="ECO:0000313" key="3">
    <source>
        <dbReference type="Proteomes" id="UP000236178"/>
    </source>
</evidence>
<accession>A0A2I0SKD4</accession>
<dbReference type="Proteomes" id="UP000236178">
    <property type="component" value="Unassembled WGS sequence"/>
</dbReference>
<dbReference type="AlphaFoldDB" id="A0A2I0SKD4"/>